<protein>
    <submittedName>
        <fullName evidence="1">Uncharacterized protein</fullName>
    </submittedName>
</protein>
<keyword evidence="2" id="KW-1185">Reference proteome</keyword>
<name>A0ABT3FQB7_9BACT</name>
<evidence type="ECO:0000313" key="1">
    <source>
        <dbReference type="EMBL" id="MCW1885773.1"/>
    </source>
</evidence>
<sequence>MNRRTQLLALCLLISLAFAGWTWLRPYEWGRDAGARYRIVHSSLRKDTSYYWLELKLDQAGEESHDLRKPVALILADGREMEPAETQLEGDATNPTSGIGLKFWLEEKDLAGPLRLKMNDGTLTVRKESGAPPLKNSIRYFNTANW</sequence>
<reference evidence="1 2" key="1">
    <citation type="submission" date="2022-10" db="EMBL/GenBank/DDBJ databases">
        <title>Luteolibacter flavescens strain MCCC 1K03193, whole genome shotgun sequencing project.</title>
        <authorList>
            <person name="Zhao G."/>
            <person name="Shen L."/>
        </authorList>
    </citation>
    <scope>NUCLEOTIDE SEQUENCE [LARGE SCALE GENOMIC DNA]</scope>
    <source>
        <strain evidence="1 2">MCCC 1K03193</strain>
    </source>
</reference>
<accession>A0ABT3FQB7</accession>
<dbReference type="RefSeq" id="WP_264501730.1">
    <property type="nucleotide sequence ID" value="NZ_JAPDDS010000007.1"/>
</dbReference>
<proteinExistence type="predicted"/>
<dbReference type="Proteomes" id="UP001207930">
    <property type="component" value="Unassembled WGS sequence"/>
</dbReference>
<evidence type="ECO:0000313" key="2">
    <source>
        <dbReference type="Proteomes" id="UP001207930"/>
    </source>
</evidence>
<comment type="caution">
    <text evidence="1">The sequence shown here is derived from an EMBL/GenBank/DDBJ whole genome shotgun (WGS) entry which is preliminary data.</text>
</comment>
<gene>
    <name evidence="1" type="ORF">OKA04_13615</name>
</gene>
<organism evidence="1 2">
    <name type="scientific">Luteolibacter flavescens</name>
    <dbReference type="NCBI Taxonomy" id="1859460"/>
    <lineage>
        <taxon>Bacteria</taxon>
        <taxon>Pseudomonadati</taxon>
        <taxon>Verrucomicrobiota</taxon>
        <taxon>Verrucomicrobiia</taxon>
        <taxon>Verrucomicrobiales</taxon>
        <taxon>Verrucomicrobiaceae</taxon>
        <taxon>Luteolibacter</taxon>
    </lineage>
</organism>
<dbReference type="EMBL" id="JAPDDS010000007">
    <property type="protein sequence ID" value="MCW1885773.1"/>
    <property type="molecule type" value="Genomic_DNA"/>
</dbReference>